<gene>
    <name evidence="2" type="ORF">FIBRA_04401</name>
</gene>
<reference evidence="2 3" key="1">
    <citation type="journal article" date="2012" name="Appl. Environ. Microbiol.">
        <title>Short-read sequencing for genomic analysis of the brown rot fungus Fibroporia radiculosa.</title>
        <authorList>
            <person name="Tang J.D."/>
            <person name="Perkins A.D."/>
            <person name="Sonstegard T.S."/>
            <person name="Schroeder S.G."/>
            <person name="Burgess S.C."/>
            <person name="Diehl S.V."/>
        </authorList>
    </citation>
    <scope>NUCLEOTIDE SEQUENCE [LARGE SCALE GENOMIC DNA]</scope>
    <source>
        <strain evidence="2 3">TFFH 294</strain>
    </source>
</reference>
<feature type="compositionally biased region" description="Basic and acidic residues" evidence="1">
    <location>
        <begin position="208"/>
        <end position="221"/>
    </location>
</feature>
<dbReference type="RefSeq" id="XP_012181593.1">
    <property type="nucleotide sequence ID" value="XM_012326203.1"/>
</dbReference>
<dbReference type="FunCoup" id="J4GP70">
    <property type="interactions" value="445"/>
</dbReference>
<feature type="region of interest" description="Disordered" evidence="1">
    <location>
        <begin position="640"/>
        <end position="680"/>
    </location>
</feature>
<keyword evidence="3" id="KW-1185">Reference proteome</keyword>
<dbReference type="Pfam" id="PF24681">
    <property type="entry name" value="Kelch_KLHDC2_KLHL20_DRC7"/>
    <property type="match status" value="1"/>
</dbReference>
<dbReference type="PANTHER" id="PTHR15526:SF5">
    <property type="entry name" value="MUSKELIN"/>
    <property type="match status" value="1"/>
</dbReference>
<evidence type="ECO:0000256" key="1">
    <source>
        <dbReference type="SAM" id="MobiDB-lite"/>
    </source>
</evidence>
<dbReference type="STRING" id="599839.J4GP70"/>
<dbReference type="Gene3D" id="2.120.10.80">
    <property type="entry name" value="Kelch-type beta propeller"/>
    <property type="match status" value="2"/>
</dbReference>
<dbReference type="InParanoid" id="J4GP70"/>
<dbReference type="InterPro" id="IPR015915">
    <property type="entry name" value="Kelch-typ_b-propeller"/>
</dbReference>
<dbReference type="EMBL" id="HE797075">
    <property type="protein sequence ID" value="CCM02310.1"/>
    <property type="molecule type" value="Genomic_DNA"/>
</dbReference>
<evidence type="ECO:0008006" key="4">
    <source>
        <dbReference type="Google" id="ProtNLM"/>
    </source>
</evidence>
<organism evidence="2 3">
    <name type="scientific">Fibroporia radiculosa</name>
    <dbReference type="NCBI Taxonomy" id="599839"/>
    <lineage>
        <taxon>Eukaryota</taxon>
        <taxon>Fungi</taxon>
        <taxon>Dikarya</taxon>
        <taxon>Basidiomycota</taxon>
        <taxon>Agaricomycotina</taxon>
        <taxon>Agaricomycetes</taxon>
        <taxon>Polyporales</taxon>
        <taxon>Fibroporiaceae</taxon>
        <taxon>Fibroporia</taxon>
    </lineage>
</organism>
<dbReference type="HOGENOM" id="CLU_004210_0_0_1"/>
<evidence type="ECO:0000313" key="2">
    <source>
        <dbReference type="EMBL" id="CCM02310.1"/>
    </source>
</evidence>
<dbReference type="InterPro" id="IPR011043">
    <property type="entry name" value="Gal_Oxase/kelch_b-propeller"/>
</dbReference>
<name>J4GP70_9APHY</name>
<evidence type="ECO:0000313" key="3">
    <source>
        <dbReference type="Proteomes" id="UP000006352"/>
    </source>
</evidence>
<protein>
    <recommendedName>
        <fullName evidence="4">LisH domain-containing protein</fullName>
    </recommendedName>
</protein>
<feature type="region of interest" description="Disordered" evidence="1">
    <location>
        <begin position="187"/>
        <end position="223"/>
    </location>
</feature>
<dbReference type="AlphaFoldDB" id="J4GP70"/>
<dbReference type="GO" id="GO:0005737">
    <property type="term" value="C:cytoplasm"/>
    <property type="evidence" value="ECO:0007669"/>
    <property type="project" value="TreeGrafter"/>
</dbReference>
<dbReference type="InterPro" id="IPR052456">
    <property type="entry name" value="CTLH_complex_component"/>
</dbReference>
<dbReference type="OrthoDB" id="10052615at2759"/>
<proteinExistence type="predicted"/>
<dbReference type="GeneID" id="24097221"/>
<dbReference type="PANTHER" id="PTHR15526">
    <property type="entry name" value="MUSKELIN"/>
    <property type="match status" value="1"/>
</dbReference>
<sequence>MSTELLDFKYREVTVLRFVLKHLRQRRFLTPFNDVLSRSDLELEHPLVTQLYDSIVIKGDWSRAEEALLPAASSGLFDSYRYARAPHAHWTQLHALDADGSEPSRRGGHAMCIDEQNGLIYLFGGWDGQRNMDDFWVYNVHHDTWKCLSAATSRDENGPSPRACHKMVFNSKTGSIYLLGRLGDGDSADSADTRDGNVGSPRPTSPGRNHERPTDPPRARDVTPLPWLTYRSEFYRYDTRGVQAGKWTLLSTDTSVVDGPSLIFDHQMVIECEAQVIWVSGGRVVDGEWEICKYSGLYSYDIRTGLWQAHMSGSNNVDQTASSRFGHSMLLEPISRTLIIFAGQRDDKYLSDMYAYHIPSGTMTSLFSNFSAIGGPDACFTQRAAIDPELHEIYVFSGLSRNRSGMTVLESDAPSWVYRFDRPDRPGKWSKILLGDSPAASSSHPPDRMAPSPRYAHQVVYDSINKIIYMHGGNSGIVRDGNDDHASFRDAARERPLEGPDATKEDRLDDFWNMHLQRYVVDLSYRKLGYKARFGSRPLAEDIVRRARYDIRQQQFREMCEDAPAVQALAFLQTKVSEVVNHSDSDEAHIFRSLLSHLLASTKPMAPSSTSQRHAGILSSDHDLASSAKTGRDMLADALQSEDEEMEDRTGETQGGLESQPVIRLEEDPAETLSVGVPPSAERFKQRTEVFEKLMVFVKEDAKQPDRNLLDLINTDEYE</sequence>
<dbReference type="SUPFAM" id="SSF50965">
    <property type="entry name" value="Galactose oxidase, central domain"/>
    <property type="match status" value="1"/>
</dbReference>
<dbReference type="Proteomes" id="UP000006352">
    <property type="component" value="Unassembled WGS sequence"/>
</dbReference>
<accession>J4GP70</accession>